<keyword evidence="1 5" id="KW-0132">Cell division</keyword>
<dbReference type="EMBL" id="QEEZ01000010">
    <property type="protein sequence ID" value="PWC01564.1"/>
    <property type="molecule type" value="Genomic_DNA"/>
</dbReference>
<evidence type="ECO:0000313" key="7">
    <source>
        <dbReference type="EMBL" id="PWC01564.1"/>
    </source>
</evidence>
<evidence type="ECO:0000256" key="4">
    <source>
        <dbReference type="ARBA" id="ARBA00044936"/>
    </source>
</evidence>
<comment type="subcellular location">
    <subcellularLocation>
        <location evidence="5">Cytoplasm</location>
    </subcellularLocation>
    <text evidence="5">Localizes to the division site, in a FtsZ-dependent manner.</text>
</comment>
<keyword evidence="5" id="KW-0963">Cytoplasm</keyword>
<dbReference type="GO" id="GO:0000917">
    <property type="term" value="P:division septum assembly"/>
    <property type="evidence" value="ECO:0007669"/>
    <property type="project" value="UniProtKB-KW"/>
</dbReference>
<feature type="compositionally biased region" description="Basic and acidic residues" evidence="6">
    <location>
        <begin position="42"/>
        <end position="56"/>
    </location>
</feature>
<dbReference type="PANTHER" id="PTHR35798:SF1">
    <property type="entry name" value="CELL DIVISION PROTEIN SEPF"/>
    <property type="match status" value="1"/>
</dbReference>
<reference evidence="8" key="1">
    <citation type="submission" date="2018-04" db="EMBL/GenBank/DDBJ databases">
        <authorList>
            <person name="Liu S."/>
            <person name="Wang Z."/>
            <person name="Li J."/>
        </authorList>
    </citation>
    <scope>NUCLEOTIDE SEQUENCE [LARGE SCALE GENOMIC DNA]</scope>
    <source>
        <strain evidence="8">2189</strain>
    </source>
</reference>
<feature type="region of interest" description="Disordered" evidence="6">
    <location>
        <begin position="35"/>
        <end position="67"/>
    </location>
</feature>
<dbReference type="Gene3D" id="3.30.110.150">
    <property type="entry name" value="SepF-like protein"/>
    <property type="match status" value="1"/>
</dbReference>
<dbReference type="InterPro" id="IPR007561">
    <property type="entry name" value="Cell_div_SepF/SepF-rel"/>
</dbReference>
<dbReference type="GO" id="GO:0005737">
    <property type="term" value="C:cytoplasm"/>
    <property type="evidence" value="ECO:0007669"/>
    <property type="project" value="UniProtKB-SubCell"/>
</dbReference>
<evidence type="ECO:0000313" key="8">
    <source>
        <dbReference type="Proteomes" id="UP000244989"/>
    </source>
</evidence>
<organism evidence="7 8">
    <name type="scientific">Corynebacterium yudongzhengii</name>
    <dbReference type="NCBI Taxonomy" id="2080740"/>
    <lineage>
        <taxon>Bacteria</taxon>
        <taxon>Bacillati</taxon>
        <taxon>Actinomycetota</taxon>
        <taxon>Actinomycetes</taxon>
        <taxon>Mycobacteriales</taxon>
        <taxon>Corynebacteriaceae</taxon>
        <taxon>Corynebacterium</taxon>
    </lineage>
</organism>
<feature type="compositionally biased region" description="Low complexity" evidence="6">
    <location>
        <begin position="57"/>
        <end position="67"/>
    </location>
</feature>
<proteinExistence type="inferred from homology"/>
<gene>
    <name evidence="5" type="primary">sepF</name>
    <name evidence="7" type="ORF">DF222_06385</name>
</gene>
<protein>
    <recommendedName>
        <fullName evidence="5">Cell division protein SepF</fullName>
    </recommendedName>
</protein>
<dbReference type="PANTHER" id="PTHR35798">
    <property type="entry name" value="CELL DIVISION PROTEIN SEPF"/>
    <property type="match status" value="1"/>
</dbReference>
<dbReference type="AlphaFoldDB" id="A0A2U1T6D4"/>
<comment type="function">
    <text evidence="4 5">Cell division protein that is part of the divisome complex and is recruited early to the Z-ring. Probably stimulates Z-ring formation, perhaps through the cross-linking of FtsZ protofilaments. Its function overlaps with FtsA.</text>
</comment>
<keyword evidence="8" id="KW-1185">Reference proteome</keyword>
<comment type="caution">
    <text evidence="7">The sequence shown here is derived from an EMBL/GenBank/DDBJ whole genome shotgun (WGS) entry which is preliminary data.</text>
</comment>
<evidence type="ECO:0000256" key="3">
    <source>
        <dbReference type="ARBA" id="ARBA00023306"/>
    </source>
</evidence>
<dbReference type="HAMAP" id="MF_01197">
    <property type="entry name" value="SepF"/>
    <property type="match status" value="1"/>
</dbReference>
<dbReference type="Pfam" id="PF04472">
    <property type="entry name" value="SepF"/>
    <property type="match status" value="1"/>
</dbReference>
<name>A0A2U1T6D4_9CORY</name>
<keyword evidence="2 5" id="KW-0717">Septation</keyword>
<dbReference type="KEGG" id="cyz:C3B44_03725"/>
<dbReference type="GO" id="GO:0043093">
    <property type="term" value="P:FtsZ-dependent cytokinesis"/>
    <property type="evidence" value="ECO:0007669"/>
    <property type="project" value="UniProtKB-UniRule"/>
</dbReference>
<dbReference type="RefSeq" id="WP_108431197.1">
    <property type="nucleotide sequence ID" value="NZ_CP026947.1"/>
</dbReference>
<keyword evidence="3 5" id="KW-0131">Cell cycle</keyword>
<sequence>MSLFKDAKEFFGLAPMDAERDDAYYDDEPRYADDGAAAYAPRYDRRTSDYSREPRPSYRASAPAPAPVSNSFVPAVVTVEPRSYSEAAQIGEPFRDGDAVIFELTTADKAVAKRIIDFAAGLCFASHGDMHKLNRGLNTDRLVFAVVPDNADITVNELQQAAGLAR</sequence>
<comment type="subunit">
    <text evidence="5">Homodimer. Interacts with FtsZ.</text>
</comment>
<dbReference type="Proteomes" id="UP000244989">
    <property type="component" value="Unassembled WGS sequence"/>
</dbReference>
<evidence type="ECO:0000256" key="6">
    <source>
        <dbReference type="SAM" id="MobiDB-lite"/>
    </source>
</evidence>
<comment type="similarity">
    <text evidence="5">Belongs to the SepF family.</text>
</comment>
<dbReference type="OrthoDB" id="3731101at2"/>
<evidence type="ECO:0000256" key="2">
    <source>
        <dbReference type="ARBA" id="ARBA00023210"/>
    </source>
</evidence>
<dbReference type="InterPro" id="IPR038594">
    <property type="entry name" value="SepF-like_sf"/>
</dbReference>
<accession>A0A2U1T6D4</accession>
<dbReference type="InterPro" id="IPR023052">
    <property type="entry name" value="Cell_div_SepF"/>
</dbReference>
<evidence type="ECO:0000256" key="1">
    <source>
        <dbReference type="ARBA" id="ARBA00022618"/>
    </source>
</evidence>
<evidence type="ECO:0000256" key="5">
    <source>
        <dbReference type="HAMAP-Rule" id="MF_01197"/>
    </source>
</evidence>